<feature type="compositionally biased region" description="Basic residues" evidence="1">
    <location>
        <begin position="223"/>
        <end position="233"/>
    </location>
</feature>
<dbReference type="Proteomes" id="UP000712673">
    <property type="component" value="Unassembled WGS sequence"/>
</dbReference>
<dbReference type="AlphaFoldDB" id="A0A937VYU2"/>
<keyword evidence="2" id="KW-0812">Transmembrane</keyword>
<accession>A0A937VYU2</accession>
<sequence length="233" mass="25459">MDWRRLIRVLGQRLAPVYIATALWGVTGYAAFLAGGVGLAIALELARPLLWPLGQVLYEELLQQRAAHQAGQRAALLQAFLPFVHAYQQVLTAYPAALLTDSASAITSQIDTLAEALRAVKAASASVSDEPFGPPAVESYELVKTTVLTPRHFRQWRLKDCQAWRQQLLAALAQGRITALRHAVQHVAHERGQSVWEAYLTEAAQALTQEAEHTAGNGAGSSKPRRTQRCAHV</sequence>
<feature type="transmembrane region" description="Helical" evidence="2">
    <location>
        <begin position="21"/>
        <end position="43"/>
    </location>
</feature>
<proteinExistence type="predicted"/>
<gene>
    <name evidence="3" type="ORF">FJZ47_02430</name>
</gene>
<evidence type="ECO:0000313" key="3">
    <source>
        <dbReference type="EMBL" id="MBM3222650.1"/>
    </source>
</evidence>
<reference evidence="3" key="1">
    <citation type="submission" date="2019-03" db="EMBL/GenBank/DDBJ databases">
        <title>Lake Tanganyika Metagenome-Assembled Genomes (MAGs).</title>
        <authorList>
            <person name="Tran P."/>
        </authorList>
    </citation>
    <scope>NUCLEOTIDE SEQUENCE</scope>
    <source>
        <strain evidence="3">K_DeepCast_65m_m2_066</strain>
    </source>
</reference>
<evidence type="ECO:0000256" key="1">
    <source>
        <dbReference type="SAM" id="MobiDB-lite"/>
    </source>
</evidence>
<keyword evidence="2" id="KW-0472">Membrane</keyword>
<protein>
    <submittedName>
        <fullName evidence="3">Uncharacterized protein</fullName>
    </submittedName>
</protein>
<keyword evidence="2" id="KW-1133">Transmembrane helix</keyword>
<evidence type="ECO:0000256" key="2">
    <source>
        <dbReference type="SAM" id="Phobius"/>
    </source>
</evidence>
<evidence type="ECO:0000313" key="4">
    <source>
        <dbReference type="Proteomes" id="UP000712673"/>
    </source>
</evidence>
<name>A0A937VYU2_UNCTE</name>
<comment type="caution">
    <text evidence="3">The sequence shown here is derived from an EMBL/GenBank/DDBJ whole genome shotgun (WGS) entry which is preliminary data.</text>
</comment>
<organism evidence="3 4">
    <name type="scientific">Tectimicrobiota bacterium</name>
    <dbReference type="NCBI Taxonomy" id="2528274"/>
    <lineage>
        <taxon>Bacteria</taxon>
        <taxon>Pseudomonadati</taxon>
        <taxon>Nitrospinota/Tectimicrobiota group</taxon>
        <taxon>Candidatus Tectimicrobiota</taxon>
    </lineage>
</organism>
<dbReference type="EMBL" id="VGLS01000040">
    <property type="protein sequence ID" value="MBM3222650.1"/>
    <property type="molecule type" value="Genomic_DNA"/>
</dbReference>
<feature type="region of interest" description="Disordered" evidence="1">
    <location>
        <begin position="213"/>
        <end position="233"/>
    </location>
</feature>